<evidence type="ECO:0000313" key="7">
    <source>
        <dbReference type="Proteomes" id="UP000657918"/>
    </source>
</evidence>
<dbReference type="SUPFAM" id="SSF100950">
    <property type="entry name" value="NagB/RpiA/CoA transferase-like"/>
    <property type="match status" value="1"/>
</dbReference>
<dbReference type="InterPro" id="IPR042529">
    <property type="entry name" value="IF_2B-like_C"/>
</dbReference>
<protein>
    <recommendedName>
        <fullName evidence="2">Translation initiation factor eIF2B subunit beta</fullName>
    </recommendedName>
    <alternativeName>
        <fullName evidence="3">eIF2B GDP-GTP exchange factor subunit beta</fullName>
    </alternativeName>
</protein>
<gene>
    <name evidence="6" type="ORF">SADUNF_Sadunf10G0039900</name>
</gene>
<evidence type="ECO:0000256" key="3">
    <source>
        <dbReference type="ARBA" id="ARBA00044228"/>
    </source>
</evidence>
<accession>A0A835JS93</accession>
<dbReference type="InterPro" id="IPR000649">
    <property type="entry name" value="IF-2B-related"/>
</dbReference>
<reference evidence="6 7" key="1">
    <citation type="submission" date="2020-10" db="EMBL/GenBank/DDBJ databases">
        <title>Plant Genome Project.</title>
        <authorList>
            <person name="Zhang R.-G."/>
        </authorList>
    </citation>
    <scope>NUCLEOTIDE SEQUENCE [LARGE SCALE GENOMIC DNA]</scope>
    <source>
        <strain evidence="6">FAFU-HL-1</strain>
        <tissue evidence="6">Leaf</tissue>
    </source>
</reference>
<dbReference type="EMBL" id="JADGMS010000010">
    <property type="protein sequence ID" value="KAF9673589.1"/>
    <property type="molecule type" value="Genomic_DNA"/>
</dbReference>
<dbReference type="Proteomes" id="UP000657918">
    <property type="component" value="Unassembled WGS sequence"/>
</dbReference>
<dbReference type="Pfam" id="PF01008">
    <property type="entry name" value="IF-2B"/>
    <property type="match status" value="1"/>
</dbReference>
<dbReference type="InterPro" id="IPR037171">
    <property type="entry name" value="NagB/RpiA_transferase-like"/>
</dbReference>
<name>A0A835JS93_9ROSI</name>
<proteinExistence type="inferred from homology"/>
<comment type="caution">
    <text evidence="6">The sequence shown here is derived from an EMBL/GenBank/DDBJ whole genome shotgun (WGS) entry which is preliminary data.</text>
</comment>
<comment type="similarity">
    <text evidence="1 4">Belongs to the eIF-2B alpha/beta/delta subunits family.</text>
</comment>
<dbReference type="GO" id="GO:0005085">
    <property type="term" value="F:guanyl-nucleotide exchange factor activity"/>
    <property type="evidence" value="ECO:0007669"/>
    <property type="project" value="TreeGrafter"/>
</dbReference>
<sequence length="323" mass="34567">MPGAQILVNELVTKLKKRRVEGSQETALLTAELLRSIISQLKVSQTNQAETLIEAVRSVGELLVAANPVELAVGNIVRRVLHIIRDEDISVATNGLRGLISSAGGDDRDTAEQNGFRVQTVAAGPPSRSPSSQSLLDRTPGLEIAHHSSRDGDSFEGKGKSADRNTESWKLKHDVIRAVNELIEDINSCHEQIAEQSVELIHHNEILLTFGRSRTVREFLCAAKEKKIISGAPKYQGHALAKDLGARGLQTTVITDSAVFAMISRVNMVVVGVHAVMANGGVIGSVGLNMVALAARKHAVPFVVVAGLHKLSIISAKSTSLAK</sequence>
<evidence type="ECO:0000256" key="4">
    <source>
        <dbReference type="RuleBase" id="RU003814"/>
    </source>
</evidence>
<dbReference type="Gene3D" id="3.40.50.10470">
    <property type="entry name" value="Translation initiation factor eif-2b, domain 2"/>
    <property type="match status" value="1"/>
</dbReference>
<evidence type="ECO:0000256" key="5">
    <source>
        <dbReference type="SAM" id="MobiDB-lite"/>
    </source>
</evidence>
<dbReference type="GO" id="GO:0005851">
    <property type="term" value="C:eukaryotic translation initiation factor 2B complex"/>
    <property type="evidence" value="ECO:0007669"/>
    <property type="project" value="TreeGrafter"/>
</dbReference>
<dbReference type="InterPro" id="IPR051855">
    <property type="entry name" value="eIF2B_beta_subunit"/>
</dbReference>
<dbReference type="GO" id="GO:0003743">
    <property type="term" value="F:translation initiation factor activity"/>
    <property type="evidence" value="ECO:0007669"/>
    <property type="project" value="TreeGrafter"/>
</dbReference>
<evidence type="ECO:0000256" key="1">
    <source>
        <dbReference type="ARBA" id="ARBA00007251"/>
    </source>
</evidence>
<dbReference type="OrthoDB" id="269919at2759"/>
<evidence type="ECO:0000313" key="6">
    <source>
        <dbReference type="EMBL" id="KAF9673589.1"/>
    </source>
</evidence>
<feature type="region of interest" description="Disordered" evidence="5">
    <location>
        <begin position="144"/>
        <end position="166"/>
    </location>
</feature>
<evidence type="ECO:0000256" key="2">
    <source>
        <dbReference type="ARBA" id="ARBA00044122"/>
    </source>
</evidence>
<keyword evidence="7" id="KW-1185">Reference proteome</keyword>
<organism evidence="6 7">
    <name type="scientific">Salix dunnii</name>
    <dbReference type="NCBI Taxonomy" id="1413687"/>
    <lineage>
        <taxon>Eukaryota</taxon>
        <taxon>Viridiplantae</taxon>
        <taxon>Streptophyta</taxon>
        <taxon>Embryophyta</taxon>
        <taxon>Tracheophyta</taxon>
        <taxon>Spermatophyta</taxon>
        <taxon>Magnoliopsida</taxon>
        <taxon>eudicotyledons</taxon>
        <taxon>Gunneridae</taxon>
        <taxon>Pentapetalae</taxon>
        <taxon>rosids</taxon>
        <taxon>fabids</taxon>
        <taxon>Malpighiales</taxon>
        <taxon>Salicaceae</taxon>
        <taxon>Saliceae</taxon>
        <taxon>Salix</taxon>
    </lineage>
</organism>
<dbReference type="PANTHER" id="PTHR45859:SF5">
    <property type="entry name" value="INITIATION FACTOR EIF-2B BETA SUBUNIT, PUTATIVE-RELATED"/>
    <property type="match status" value="1"/>
</dbReference>
<dbReference type="PANTHER" id="PTHR45859">
    <property type="entry name" value="TRANSLATION INITIATION FACTOR EIF-2B SUBUNIT BETA"/>
    <property type="match status" value="1"/>
</dbReference>
<dbReference type="AlphaFoldDB" id="A0A835JS93"/>